<dbReference type="EMBL" id="CABPRJ010000950">
    <property type="protein sequence ID" value="VVC31606.1"/>
    <property type="molecule type" value="Genomic_DNA"/>
</dbReference>
<reference evidence="2 3" key="1">
    <citation type="submission" date="2019-08" db="EMBL/GenBank/DDBJ databases">
        <authorList>
            <person name="Alioto T."/>
            <person name="Alioto T."/>
            <person name="Gomez Garrido J."/>
        </authorList>
    </citation>
    <scope>NUCLEOTIDE SEQUENCE [LARGE SCALE GENOMIC DNA]</scope>
</reference>
<accession>A0A5E4MJN7</accession>
<keyword evidence="2" id="KW-0695">RNA-directed DNA polymerase</keyword>
<dbReference type="InterPro" id="IPR000477">
    <property type="entry name" value="RT_dom"/>
</dbReference>
<dbReference type="Proteomes" id="UP000325440">
    <property type="component" value="Unassembled WGS sequence"/>
</dbReference>
<evidence type="ECO:0000313" key="3">
    <source>
        <dbReference type="Proteomes" id="UP000325440"/>
    </source>
</evidence>
<sequence length="336" mass="39059">MATSLLNSSVLWVEIYSRHLERVFLPHDIYSELDIVQCQQLSTPREKIKHFTPLEDVNVIDANLIPKKSLSYVEISPKMLKEFPKKAIIRLTHIYNTILRLEYIPEQWKRAKVIMLLKPGKPLEDVTSYRPISFLPGLSKLLEKCLLKRLKPIIEEKHLIPNYLFGCRNKHSTIDQVQRVTNVISEALEEKHYCCGVFLDLAQASDKVWHKGFFIKLCDQLPHTWCALFELYLTDRQFRVIHKEAITEWKDILAGVPQDSVLGSILYLLYTTDTPNDNNTTVAILTEDTAILSTSKNHLTATDNLQELIDNVWTRRWKMPSMPRCHLPLYDTAYKS</sequence>
<proteinExistence type="predicted"/>
<dbReference type="AlphaFoldDB" id="A0A5E4MJN7"/>
<dbReference type="PROSITE" id="PS50878">
    <property type="entry name" value="RT_POL"/>
    <property type="match status" value="1"/>
</dbReference>
<gene>
    <name evidence="2" type="ORF">CINCED_3A024928</name>
</gene>
<protein>
    <submittedName>
        <fullName evidence="2">Reverse transcriptase domain</fullName>
    </submittedName>
</protein>
<evidence type="ECO:0000259" key="1">
    <source>
        <dbReference type="PROSITE" id="PS50878"/>
    </source>
</evidence>
<keyword evidence="3" id="KW-1185">Reference proteome</keyword>
<dbReference type="CDD" id="cd01650">
    <property type="entry name" value="RT_nLTR_like"/>
    <property type="match status" value="1"/>
</dbReference>
<dbReference type="PANTHER" id="PTHR36688">
    <property type="entry name" value="ENDO/EXONUCLEASE/PHOSPHATASE DOMAIN-CONTAINING PROTEIN"/>
    <property type="match status" value="1"/>
</dbReference>
<keyword evidence="2" id="KW-0808">Transferase</keyword>
<keyword evidence="2" id="KW-0548">Nucleotidyltransferase</keyword>
<dbReference type="InterPro" id="IPR052560">
    <property type="entry name" value="RdDP_mobile_element"/>
</dbReference>
<dbReference type="OrthoDB" id="415068at2759"/>
<organism evidence="2 3">
    <name type="scientific">Cinara cedri</name>
    <dbReference type="NCBI Taxonomy" id="506608"/>
    <lineage>
        <taxon>Eukaryota</taxon>
        <taxon>Metazoa</taxon>
        <taxon>Ecdysozoa</taxon>
        <taxon>Arthropoda</taxon>
        <taxon>Hexapoda</taxon>
        <taxon>Insecta</taxon>
        <taxon>Pterygota</taxon>
        <taxon>Neoptera</taxon>
        <taxon>Paraneoptera</taxon>
        <taxon>Hemiptera</taxon>
        <taxon>Sternorrhyncha</taxon>
        <taxon>Aphidomorpha</taxon>
        <taxon>Aphidoidea</taxon>
        <taxon>Aphididae</taxon>
        <taxon>Lachninae</taxon>
        <taxon>Cinara</taxon>
    </lineage>
</organism>
<feature type="domain" description="Reverse transcriptase" evidence="1">
    <location>
        <begin position="97"/>
        <end position="336"/>
    </location>
</feature>
<evidence type="ECO:0000313" key="2">
    <source>
        <dbReference type="EMBL" id="VVC31606.1"/>
    </source>
</evidence>
<dbReference type="Pfam" id="PF00078">
    <property type="entry name" value="RVT_1"/>
    <property type="match status" value="1"/>
</dbReference>
<dbReference type="GO" id="GO:0003964">
    <property type="term" value="F:RNA-directed DNA polymerase activity"/>
    <property type="evidence" value="ECO:0007669"/>
    <property type="project" value="UniProtKB-KW"/>
</dbReference>
<name>A0A5E4MJN7_9HEMI</name>
<dbReference type="PANTHER" id="PTHR36688:SF1">
    <property type="entry name" value="ENDONUCLEASE_EXONUCLEASE_PHOSPHATASE DOMAIN-CONTAINING PROTEIN"/>
    <property type="match status" value="1"/>
</dbReference>